<proteinExistence type="predicted"/>
<dbReference type="Proteomes" id="UP000887579">
    <property type="component" value="Unplaced"/>
</dbReference>
<accession>A0AC34F8S2</accession>
<evidence type="ECO:0000313" key="2">
    <source>
        <dbReference type="WBParaSite" id="ES5_v2.g13559.t1"/>
    </source>
</evidence>
<name>A0AC34F8S2_9BILA</name>
<reference evidence="2" key="1">
    <citation type="submission" date="2022-11" db="UniProtKB">
        <authorList>
            <consortium name="WormBaseParasite"/>
        </authorList>
    </citation>
    <scope>IDENTIFICATION</scope>
</reference>
<sequence>MKLQDFLLFISALLPFTSSNLLSPGIVRKEVTVTQKKIEYYGFFQSALNGSEVEIRMNCENDILAQYSVQYVLRSTPCAKEFTDKTRLSKMNNMLEFYFDKEYEIPDGFHYDSIYFYKSALKNFSCEKNNGVDVFFDEYGHPPMQLHNVTEYGKTNNRRKREALLNGNTIDGGAKRTLTSWHPAQILPSDAIYVLIVKIAYAGGLPNPESDEGFKVLLEAQWRGPYGYLSAIDYPLLHFYGFMCVIYIFLSFIWLIVCFKHWKDLLRIQFWIGAVIIVGMIEKAVFYAEYANMNDAGESVEGLIEFAELISCFKRTVAHVLIIIVSVGYGVVKPRLGATLNQVAAIGVIYFVFCSIEGLTRVSKSSVEAMKEKQVAKIPLIILEIGIAYWIFTSLINTMRSLRMRRNEVKLALYRYFTNVLFGAVFVAVVYMMWSIYIHSIQYCLPDWKQLWIDTAFWHMFFCSILIVVMYLWRPAVNNQRYAFTPLLDDSEDENDDELFNSQIPVYDMITQRSFERGRVEYHSQKTTDDKLEDDLKWIESNIPTSLAEALLDDEEEADMRQLEISKML</sequence>
<evidence type="ECO:0000313" key="1">
    <source>
        <dbReference type="Proteomes" id="UP000887579"/>
    </source>
</evidence>
<organism evidence="1 2">
    <name type="scientific">Panagrolaimus sp. ES5</name>
    <dbReference type="NCBI Taxonomy" id="591445"/>
    <lineage>
        <taxon>Eukaryota</taxon>
        <taxon>Metazoa</taxon>
        <taxon>Ecdysozoa</taxon>
        <taxon>Nematoda</taxon>
        <taxon>Chromadorea</taxon>
        <taxon>Rhabditida</taxon>
        <taxon>Tylenchina</taxon>
        <taxon>Panagrolaimomorpha</taxon>
        <taxon>Panagrolaimoidea</taxon>
        <taxon>Panagrolaimidae</taxon>
        <taxon>Panagrolaimus</taxon>
    </lineage>
</organism>
<dbReference type="WBParaSite" id="ES5_v2.g13559.t1">
    <property type="protein sequence ID" value="ES5_v2.g13559.t1"/>
    <property type="gene ID" value="ES5_v2.g13559"/>
</dbReference>
<protein>
    <submittedName>
        <fullName evidence="2">Transmembrane protein 87A</fullName>
    </submittedName>
</protein>